<gene>
    <name evidence="1" type="ORF">H9863_06005</name>
</gene>
<comment type="caution">
    <text evidence="1">The sequence shown here is derived from an EMBL/GenBank/DDBJ whole genome shotgun (WGS) entry which is preliminary data.</text>
</comment>
<reference evidence="1" key="2">
    <citation type="submission" date="2021-04" db="EMBL/GenBank/DDBJ databases">
        <authorList>
            <person name="Gilroy R."/>
        </authorList>
    </citation>
    <scope>NUCLEOTIDE SEQUENCE</scope>
    <source>
        <strain evidence="1">23274</strain>
    </source>
</reference>
<evidence type="ECO:0008006" key="3">
    <source>
        <dbReference type="Google" id="ProtNLM"/>
    </source>
</evidence>
<accession>A0A9D2ABG2</accession>
<proteinExistence type="predicted"/>
<sequence length="411" mass="44215">MNTNCESIQITARYAMSHQPASKTLIAPVNNNPQYGLSVLWAKNDLICLVQSANGTEQARELLLTEGAGQTTATFTGKGFETSEEGAENLTYQAFYPATKGGGTAEEWKKNATYGGQIQQGYDNALHLANYDYLSTPEVKTLSEDLQFSHIGMIFCFDITMPESTPAIPLSLTLTTLDENRSPIATGGLYQDCNNTPTSSLTLHFAQCTEAVPQFKAYLISNCNIPAGQQLRLTLALEDGNSYSHEMTAARAIPDAATEEYSAGTSYVVPVSEWTKESNSVYNKTTSAKEPTGNGSAEDPYIIENAEHLKYITGNPSSMLDKHFLLAADITIADGVEWKPIGTSTEAFTGSFNGNGHVIKGVLTPPTNSSTNSYFGFFGNTKGATISNLTIQADIAESHYITGSIVGSAYN</sequence>
<dbReference type="Proteomes" id="UP000824202">
    <property type="component" value="Unassembled WGS sequence"/>
</dbReference>
<dbReference type="AlphaFoldDB" id="A0A9D2ABG2"/>
<name>A0A9D2ABG2_9BACT</name>
<organism evidence="1 2">
    <name type="scientific">Candidatus Odoribacter faecigallinarum</name>
    <dbReference type="NCBI Taxonomy" id="2838706"/>
    <lineage>
        <taxon>Bacteria</taxon>
        <taxon>Pseudomonadati</taxon>
        <taxon>Bacteroidota</taxon>
        <taxon>Bacteroidia</taxon>
        <taxon>Bacteroidales</taxon>
        <taxon>Odoribacteraceae</taxon>
        <taxon>Odoribacter</taxon>
    </lineage>
</organism>
<dbReference type="Gene3D" id="2.160.20.110">
    <property type="match status" value="1"/>
</dbReference>
<feature type="non-terminal residue" evidence="1">
    <location>
        <position position="411"/>
    </location>
</feature>
<protein>
    <recommendedName>
        <fullName evidence="3">Fimbrillin family protein</fullName>
    </recommendedName>
</protein>
<evidence type="ECO:0000313" key="2">
    <source>
        <dbReference type="Proteomes" id="UP000824202"/>
    </source>
</evidence>
<evidence type="ECO:0000313" key="1">
    <source>
        <dbReference type="EMBL" id="HIX03653.1"/>
    </source>
</evidence>
<dbReference type="EMBL" id="DXFT01000114">
    <property type="protein sequence ID" value="HIX03653.1"/>
    <property type="molecule type" value="Genomic_DNA"/>
</dbReference>
<reference evidence="1" key="1">
    <citation type="journal article" date="2021" name="PeerJ">
        <title>Extensive microbial diversity within the chicken gut microbiome revealed by metagenomics and culture.</title>
        <authorList>
            <person name="Gilroy R."/>
            <person name="Ravi A."/>
            <person name="Getino M."/>
            <person name="Pursley I."/>
            <person name="Horton D.L."/>
            <person name="Alikhan N.F."/>
            <person name="Baker D."/>
            <person name="Gharbi K."/>
            <person name="Hall N."/>
            <person name="Watson M."/>
            <person name="Adriaenssens E.M."/>
            <person name="Foster-Nyarko E."/>
            <person name="Jarju S."/>
            <person name="Secka A."/>
            <person name="Antonio M."/>
            <person name="Oren A."/>
            <person name="Chaudhuri R.R."/>
            <person name="La Ragione R."/>
            <person name="Hildebrand F."/>
            <person name="Pallen M.J."/>
        </authorList>
    </citation>
    <scope>NUCLEOTIDE SEQUENCE</scope>
    <source>
        <strain evidence="1">23274</strain>
    </source>
</reference>